<feature type="binding site" evidence="14">
    <location>
        <position position="316"/>
    </location>
    <ligand>
        <name>NAD(+)</name>
        <dbReference type="ChEBI" id="CHEBI:57540"/>
    </ligand>
</feature>
<feature type="active site" description="N6-AMP-lysine intermediate" evidence="14">
    <location>
        <position position="118"/>
    </location>
</feature>
<evidence type="ECO:0000256" key="14">
    <source>
        <dbReference type="HAMAP-Rule" id="MF_01588"/>
    </source>
</evidence>
<dbReference type="GO" id="GO:0046872">
    <property type="term" value="F:metal ion binding"/>
    <property type="evidence" value="ECO:0007669"/>
    <property type="project" value="UniProtKB-KW"/>
</dbReference>
<evidence type="ECO:0000313" key="17">
    <source>
        <dbReference type="EMBL" id="MBC2600871.1"/>
    </source>
</evidence>
<keyword evidence="8 14" id="KW-0862">Zinc</keyword>
<sequence length="670" mass="75527">MTTDSGEAQSRIEELRERIRELDEKYYREAEPEVSDREYDRLKEELVGLEEDLLGEVPEDSPSQQVGDDRQEGFDSYRHREPMLSLDNTYNQEDLYAFDQRLRKRFEAESLTYTVDPKIDGLAISLTYEKGRLVRAVTRGNGTEGDVVTANAMTIESLPRELKTDHPPEVIELRGEVYLTNDEFLRINEEREKNGEALYANPRNLAAGTIKLLDSRLVAKRKLAVVVYGVGYCEPHFLESQSQLQDHLLEWGLPVVERYWKVEGIEEVWKSIEELDQMRVEFSYPTDGAVVKLNQRSLQREAGRTAKAPRWSIAYKFETEKAETTLRKIGLQVGRTGAVTPVAHLDPVELAGTTVARATLHNEDEIRRKDIREGDRVLVEKAGEIIPQVISVDLENRPEDSQPFEFPKICPACGTELKRLPEEAVWRCPNAAGCGPQVRRRIEHFGSRACMDIENLGKAVVDQLVSRDLVHNIADLYRLKVEDLIELEKFAQKSSENLVNAIDRSRETEVWRLLHGLGIPNVGAGMAKDLIRRFHSIDALMTADEETLEAVDGVGSILTASIRTFFAEPKNQHLVDELRDLGLRFAEEIEEEDAGEKPLEGKTFVLTGTLPTFTRDEATAWIEARGGRVTSSVSKKTDYVLAGEEAGSKLAKAEKLGVAVIDEEGLKALG</sequence>
<feature type="binding site" evidence="14">
    <location>
        <position position="410"/>
    </location>
    <ligand>
        <name>Zn(2+)</name>
        <dbReference type="ChEBI" id="CHEBI:29105"/>
    </ligand>
</feature>
<dbReference type="Gene3D" id="1.10.150.20">
    <property type="entry name" value="5' to 3' exonuclease, C-terminal subdomain"/>
    <property type="match status" value="2"/>
</dbReference>
<dbReference type="SUPFAM" id="SSF47781">
    <property type="entry name" value="RuvA domain 2-like"/>
    <property type="match status" value="1"/>
</dbReference>
<dbReference type="FunFam" id="3.40.50.10190:FF:000054">
    <property type="entry name" value="DNA ligase"/>
    <property type="match status" value="1"/>
</dbReference>
<dbReference type="InterPro" id="IPR041663">
    <property type="entry name" value="DisA/LigA_HHH"/>
</dbReference>
<comment type="catalytic activity">
    <reaction evidence="12 14">
        <text>NAD(+) + (deoxyribonucleotide)n-3'-hydroxyl + 5'-phospho-(deoxyribonucleotide)m = (deoxyribonucleotide)n+m + AMP + beta-nicotinamide D-nucleotide.</text>
        <dbReference type="EC" id="6.5.1.2"/>
    </reaction>
</comment>
<dbReference type="PANTHER" id="PTHR23389">
    <property type="entry name" value="CHROMOSOME TRANSMISSION FIDELITY FACTOR 18"/>
    <property type="match status" value="1"/>
</dbReference>
<dbReference type="SUPFAM" id="SSF56091">
    <property type="entry name" value="DNA ligase/mRNA capping enzyme, catalytic domain"/>
    <property type="match status" value="1"/>
</dbReference>
<dbReference type="Pfam" id="PF00533">
    <property type="entry name" value="BRCT"/>
    <property type="match status" value="1"/>
</dbReference>
<dbReference type="Gene3D" id="2.40.50.140">
    <property type="entry name" value="Nucleic acid-binding proteins"/>
    <property type="match status" value="1"/>
</dbReference>
<dbReference type="Gene3D" id="3.40.50.10190">
    <property type="entry name" value="BRCT domain"/>
    <property type="match status" value="1"/>
</dbReference>
<comment type="function">
    <text evidence="1 14">DNA ligase that catalyzes the formation of phosphodiester linkages between 5'-phosphoryl and 3'-hydroxyl groups in double-stranded DNA using NAD as a coenzyme and as the energy source for the reaction. It is essential for DNA replication and repair of damaged DNA.</text>
</comment>
<dbReference type="NCBIfam" id="TIGR00575">
    <property type="entry name" value="dnlj"/>
    <property type="match status" value="1"/>
</dbReference>
<evidence type="ECO:0000256" key="12">
    <source>
        <dbReference type="ARBA" id="ARBA00034005"/>
    </source>
</evidence>
<dbReference type="InterPro" id="IPR004149">
    <property type="entry name" value="Znf_DNAligase_C4"/>
</dbReference>
<keyword evidence="10 14" id="KW-0520">NAD</keyword>
<keyword evidence="7 14" id="KW-0227">DNA damage</keyword>
<evidence type="ECO:0000313" key="18">
    <source>
        <dbReference type="Proteomes" id="UP000525652"/>
    </source>
</evidence>
<comment type="cofactor">
    <cofactor evidence="14">
        <name>Mg(2+)</name>
        <dbReference type="ChEBI" id="CHEBI:18420"/>
    </cofactor>
    <cofactor evidence="14">
        <name>Mn(2+)</name>
        <dbReference type="ChEBI" id="CHEBI:29035"/>
    </cofactor>
</comment>
<dbReference type="CDD" id="cd00114">
    <property type="entry name" value="LIGANc"/>
    <property type="match status" value="1"/>
</dbReference>
<feature type="binding site" evidence="14">
    <location>
        <position position="139"/>
    </location>
    <ligand>
        <name>NAD(+)</name>
        <dbReference type="ChEBI" id="CHEBI:57540"/>
    </ligand>
</feature>
<keyword evidence="6 14" id="KW-0479">Metal-binding</keyword>
<dbReference type="NCBIfam" id="NF005932">
    <property type="entry name" value="PRK07956.1"/>
    <property type="match status" value="1"/>
</dbReference>
<dbReference type="InterPro" id="IPR013840">
    <property type="entry name" value="DNAligase_N"/>
</dbReference>
<reference evidence="17 18" key="1">
    <citation type="submission" date="2020-07" db="EMBL/GenBank/DDBJ databases">
        <authorList>
            <person name="Feng X."/>
        </authorList>
    </citation>
    <scope>NUCLEOTIDE SEQUENCE [LARGE SCALE GENOMIC DNA]</scope>
    <source>
        <strain evidence="17 18">JCM14086</strain>
    </source>
</reference>
<accession>A0A7X1AVQ8</accession>
<dbReference type="SUPFAM" id="SSF50249">
    <property type="entry name" value="Nucleic acid-binding proteins"/>
    <property type="match status" value="1"/>
</dbReference>
<dbReference type="GO" id="GO:0003911">
    <property type="term" value="F:DNA ligase (NAD+) activity"/>
    <property type="evidence" value="ECO:0007669"/>
    <property type="project" value="UniProtKB-UniRule"/>
</dbReference>
<feature type="binding site" evidence="14">
    <location>
        <position position="176"/>
    </location>
    <ligand>
        <name>NAD(+)</name>
        <dbReference type="ChEBI" id="CHEBI:57540"/>
    </ligand>
</feature>
<dbReference type="Gene3D" id="6.20.10.30">
    <property type="match status" value="1"/>
</dbReference>
<feature type="binding site" evidence="14">
    <location>
        <position position="413"/>
    </location>
    <ligand>
        <name>Zn(2+)</name>
        <dbReference type="ChEBI" id="CHEBI:29105"/>
    </ligand>
</feature>
<protein>
    <recommendedName>
        <fullName evidence="3 14">DNA ligase</fullName>
        <ecNumber evidence="2 14">6.5.1.2</ecNumber>
    </recommendedName>
    <alternativeName>
        <fullName evidence="14">Polydeoxyribonucleotide synthase [NAD(+)]</fullName>
    </alternativeName>
</protein>
<evidence type="ECO:0000256" key="7">
    <source>
        <dbReference type="ARBA" id="ARBA00022763"/>
    </source>
</evidence>
<evidence type="ECO:0000256" key="6">
    <source>
        <dbReference type="ARBA" id="ARBA00022723"/>
    </source>
</evidence>
<feature type="domain" description="BRCT" evidence="16">
    <location>
        <begin position="594"/>
        <end position="666"/>
    </location>
</feature>
<dbReference type="PANTHER" id="PTHR23389:SF9">
    <property type="entry name" value="DNA LIGASE"/>
    <property type="match status" value="1"/>
</dbReference>
<dbReference type="GO" id="GO:0006281">
    <property type="term" value="P:DNA repair"/>
    <property type="evidence" value="ECO:0007669"/>
    <property type="project" value="UniProtKB-KW"/>
</dbReference>
<dbReference type="InterPro" id="IPR036420">
    <property type="entry name" value="BRCT_dom_sf"/>
</dbReference>
<dbReference type="Pfam" id="PF03119">
    <property type="entry name" value="DNA_ligase_ZBD"/>
    <property type="match status" value="1"/>
</dbReference>
<keyword evidence="18" id="KW-1185">Reference proteome</keyword>
<name>A0A7X1AVQ8_9BACT</name>
<dbReference type="Proteomes" id="UP000525652">
    <property type="component" value="Unassembled WGS sequence"/>
</dbReference>
<evidence type="ECO:0000256" key="10">
    <source>
        <dbReference type="ARBA" id="ARBA00023027"/>
    </source>
</evidence>
<organism evidence="17 18">
    <name type="scientific">Puniceicoccus vermicola</name>
    <dbReference type="NCBI Taxonomy" id="388746"/>
    <lineage>
        <taxon>Bacteria</taxon>
        <taxon>Pseudomonadati</taxon>
        <taxon>Verrucomicrobiota</taxon>
        <taxon>Opitutia</taxon>
        <taxon>Puniceicoccales</taxon>
        <taxon>Puniceicoccaceae</taxon>
        <taxon>Puniceicoccus</taxon>
    </lineage>
</organism>
<comment type="caution">
    <text evidence="14">Lacks conserved residue(s) required for the propagation of feature annotation.</text>
</comment>
<dbReference type="Pfam" id="PF03120">
    <property type="entry name" value="OB_DNA_ligase"/>
    <property type="match status" value="1"/>
</dbReference>
<dbReference type="PROSITE" id="PS50172">
    <property type="entry name" value="BRCT"/>
    <property type="match status" value="1"/>
</dbReference>
<gene>
    <name evidence="14 17" type="primary">ligA</name>
    <name evidence="17" type="ORF">H5P30_03660</name>
</gene>
<dbReference type="Gene3D" id="3.30.470.30">
    <property type="entry name" value="DNA ligase/mRNA capping enzyme"/>
    <property type="match status" value="1"/>
</dbReference>
<evidence type="ECO:0000256" key="4">
    <source>
        <dbReference type="ARBA" id="ARBA00022598"/>
    </source>
</evidence>
<evidence type="ECO:0000256" key="15">
    <source>
        <dbReference type="SAM" id="MobiDB-lite"/>
    </source>
</evidence>
<evidence type="ECO:0000256" key="5">
    <source>
        <dbReference type="ARBA" id="ARBA00022705"/>
    </source>
</evidence>
<dbReference type="Gene3D" id="1.10.287.610">
    <property type="entry name" value="Helix hairpin bin"/>
    <property type="match status" value="1"/>
</dbReference>
<dbReference type="InterPro" id="IPR010994">
    <property type="entry name" value="RuvA_2-like"/>
</dbReference>
<dbReference type="InterPro" id="IPR012340">
    <property type="entry name" value="NA-bd_OB-fold"/>
</dbReference>
<keyword evidence="5 14" id="KW-0235">DNA replication</keyword>
<keyword evidence="11 14" id="KW-0234">DNA repair</keyword>
<feature type="region of interest" description="Disordered" evidence="15">
    <location>
        <begin position="52"/>
        <end position="72"/>
    </location>
</feature>
<dbReference type="InterPro" id="IPR004150">
    <property type="entry name" value="NAD_DNA_ligase_OB"/>
</dbReference>
<dbReference type="InterPro" id="IPR033136">
    <property type="entry name" value="DNA_ligase_CS"/>
</dbReference>
<feature type="binding site" evidence="14">
    <location>
        <position position="292"/>
    </location>
    <ligand>
        <name>NAD(+)</name>
        <dbReference type="ChEBI" id="CHEBI:57540"/>
    </ligand>
</feature>
<dbReference type="PIRSF" id="PIRSF001604">
    <property type="entry name" value="LigA"/>
    <property type="match status" value="1"/>
</dbReference>
<dbReference type="HAMAP" id="MF_01588">
    <property type="entry name" value="DNA_ligase_A"/>
    <property type="match status" value="1"/>
</dbReference>
<dbReference type="EMBL" id="JACHVA010000040">
    <property type="protein sequence ID" value="MBC2600871.1"/>
    <property type="molecule type" value="Genomic_DNA"/>
</dbReference>
<dbReference type="Pfam" id="PF12826">
    <property type="entry name" value="HHH_2"/>
    <property type="match status" value="1"/>
</dbReference>
<keyword evidence="14" id="KW-0464">Manganese</keyword>
<dbReference type="Pfam" id="PF01653">
    <property type="entry name" value="DNA_ligase_aden"/>
    <property type="match status" value="1"/>
</dbReference>
<proteinExistence type="inferred from homology"/>
<dbReference type="SUPFAM" id="SSF52113">
    <property type="entry name" value="BRCT domain"/>
    <property type="match status" value="1"/>
</dbReference>
<comment type="caution">
    <text evidence="17">The sequence shown here is derived from an EMBL/GenBank/DDBJ whole genome shotgun (WGS) entry which is preliminary data.</text>
</comment>
<dbReference type="CDD" id="cd17748">
    <property type="entry name" value="BRCT_DNA_ligase_like"/>
    <property type="match status" value="1"/>
</dbReference>
<evidence type="ECO:0000256" key="8">
    <source>
        <dbReference type="ARBA" id="ARBA00022833"/>
    </source>
</evidence>
<dbReference type="FunFam" id="1.10.150.20:FF:000007">
    <property type="entry name" value="DNA ligase"/>
    <property type="match status" value="1"/>
</dbReference>
<keyword evidence="9 14" id="KW-0460">Magnesium</keyword>
<dbReference type="SMART" id="SM00532">
    <property type="entry name" value="LIGANc"/>
    <property type="match status" value="1"/>
</dbReference>
<feature type="binding site" evidence="14">
    <location>
        <position position="434"/>
    </location>
    <ligand>
        <name>Zn(2+)</name>
        <dbReference type="ChEBI" id="CHEBI:29105"/>
    </ligand>
</feature>
<keyword evidence="4 14" id="KW-0436">Ligase</keyword>
<dbReference type="SMART" id="SM00292">
    <property type="entry name" value="BRCT"/>
    <property type="match status" value="1"/>
</dbReference>
<evidence type="ECO:0000256" key="13">
    <source>
        <dbReference type="ARBA" id="ARBA00060881"/>
    </source>
</evidence>
<evidence type="ECO:0000256" key="11">
    <source>
        <dbReference type="ARBA" id="ARBA00023204"/>
    </source>
</evidence>
<evidence type="ECO:0000256" key="2">
    <source>
        <dbReference type="ARBA" id="ARBA00012722"/>
    </source>
</evidence>
<dbReference type="InterPro" id="IPR001357">
    <property type="entry name" value="BRCT_dom"/>
</dbReference>
<dbReference type="InterPro" id="IPR001679">
    <property type="entry name" value="DNA_ligase"/>
</dbReference>
<dbReference type="RefSeq" id="WP_185691606.1">
    <property type="nucleotide sequence ID" value="NZ_JACHVA010000040.1"/>
</dbReference>
<dbReference type="FunFam" id="2.40.50.140:FF:000012">
    <property type="entry name" value="DNA ligase"/>
    <property type="match status" value="1"/>
</dbReference>
<evidence type="ECO:0000256" key="9">
    <source>
        <dbReference type="ARBA" id="ARBA00022842"/>
    </source>
</evidence>
<dbReference type="GO" id="GO:0006260">
    <property type="term" value="P:DNA replication"/>
    <property type="evidence" value="ECO:0007669"/>
    <property type="project" value="UniProtKB-KW"/>
</dbReference>
<feature type="binding site" evidence="14">
    <location>
        <begin position="36"/>
        <end position="40"/>
    </location>
    <ligand>
        <name>NAD(+)</name>
        <dbReference type="ChEBI" id="CHEBI:57540"/>
    </ligand>
</feature>
<evidence type="ECO:0000259" key="16">
    <source>
        <dbReference type="PROSITE" id="PS50172"/>
    </source>
</evidence>
<feature type="binding site" evidence="14">
    <location>
        <position position="116"/>
    </location>
    <ligand>
        <name>NAD(+)</name>
        <dbReference type="ChEBI" id="CHEBI:57540"/>
    </ligand>
</feature>
<dbReference type="GO" id="GO:0005829">
    <property type="term" value="C:cytosol"/>
    <property type="evidence" value="ECO:0007669"/>
    <property type="project" value="TreeGrafter"/>
</dbReference>
<dbReference type="EC" id="6.5.1.2" evidence="2 14"/>
<dbReference type="PROSITE" id="PS01056">
    <property type="entry name" value="DNA_LIGASE_N2"/>
    <property type="match status" value="1"/>
</dbReference>
<evidence type="ECO:0000256" key="3">
    <source>
        <dbReference type="ARBA" id="ARBA00013308"/>
    </source>
</evidence>
<comment type="similarity">
    <text evidence="13 14">Belongs to the NAD-dependent DNA ligase family. LigA subfamily.</text>
</comment>
<dbReference type="AlphaFoldDB" id="A0A7X1AVQ8"/>
<dbReference type="FunFam" id="3.30.470.30:FF:000001">
    <property type="entry name" value="DNA ligase"/>
    <property type="match status" value="1"/>
</dbReference>
<evidence type="ECO:0000256" key="1">
    <source>
        <dbReference type="ARBA" id="ARBA00004067"/>
    </source>
</evidence>
<feature type="binding site" evidence="14">
    <location>
        <begin position="85"/>
        <end position="86"/>
    </location>
    <ligand>
        <name>NAD(+)</name>
        <dbReference type="ChEBI" id="CHEBI:57540"/>
    </ligand>
</feature>
<dbReference type="InterPro" id="IPR013839">
    <property type="entry name" value="DNAligase_adenylation"/>
</dbReference>